<dbReference type="NCBIfam" id="NF009093">
    <property type="entry name" value="PRK12429.1"/>
    <property type="match status" value="1"/>
</dbReference>
<gene>
    <name evidence="3" type="ORF">SAMN04515666_11496</name>
</gene>
<proteinExistence type="inferred from homology"/>
<dbReference type="FunFam" id="3.40.50.720:FF:000084">
    <property type="entry name" value="Short-chain dehydrogenase reductase"/>
    <property type="match status" value="1"/>
</dbReference>
<protein>
    <submittedName>
        <fullName evidence="3">3-hydroxybutyrate dehydrogenase</fullName>
    </submittedName>
</protein>
<evidence type="ECO:0000256" key="2">
    <source>
        <dbReference type="RuleBase" id="RU000363"/>
    </source>
</evidence>
<dbReference type="STRING" id="1036779.SAMN04515666_11496"/>
<dbReference type="EMBL" id="FOAN01000014">
    <property type="protein sequence ID" value="SEM57462.1"/>
    <property type="molecule type" value="Genomic_DNA"/>
</dbReference>
<organism evidence="3 4">
    <name type="scientific">Bosea lupini</name>
    <dbReference type="NCBI Taxonomy" id="1036779"/>
    <lineage>
        <taxon>Bacteria</taxon>
        <taxon>Pseudomonadati</taxon>
        <taxon>Pseudomonadota</taxon>
        <taxon>Alphaproteobacteria</taxon>
        <taxon>Hyphomicrobiales</taxon>
        <taxon>Boseaceae</taxon>
        <taxon>Bosea</taxon>
    </lineage>
</organism>
<dbReference type="RefSeq" id="WP_091842501.1">
    <property type="nucleotide sequence ID" value="NZ_FOAN01000014.1"/>
</dbReference>
<dbReference type="InterPro" id="IPR036291">
    <property type="entry name" value="NAD(P)-bd_dom_sf"/>
</dbReference>
<dbReference type="PRINTS" id="PR00081">
    <property type="entry name" value="GDHRDH"/>
</dbReference>
<evidence type="ECO:0000313" key="4">
    <source>
        <dbReference type="Proteomes" id="UP000199664"/>
    </source>
</evidence>
<name>A0A1H7ZFW8_9HYPH</name>
<dbReference type="PRINTS" id="PR00080">
    <property type="entry name" value="SDRFAMILY"/>
</dbReference>
<reference evidence="4" key="1">
    <citation type="submission" date="2016-10" db="EMBL/GenBank/DDBJ databases">
        <authorList>
            <person name="Varghese N."/>
            <person name="Submissions S."/>
        </authorList>
    </citation>
    <scope>NUCLEOTIDE SEQUENCE [LARGE SCALE GENOMIC DNA]</scope>
    <source>
        <strain evidence="4">LMG 26383,CCUG 61248,R- 45681</strain>
    </source>
</reference>
<evidence type="ECO:0000256" key="1">
    <source>
        <dbReference type="ARBA" id="ARBA00006484"/>
    </source>
</evidence>
<dbReference type="GO" id="GO:0032787">
    <property type="term" value="P:monocarboxylic acid metabolic process"/>
    <property type="evidence" value="ECO:0007669"/>
    <property type="project" value="UniProtKB-ARBA"/>
</dbReference>
<sequence>MNVHATAASAITSHPRPLAGRTAVVTGSTSGIGLGIAKALAGAGANLVINGFGDPRSIEQTRLSLEAAGDVTVRFDGSNLAEPAGVATLIEGAVAAFGQVDILVNNAGIQHVAPVEAFPVELWDAIIALNLSAAFHATRAVFAGMKERSFGRIVNVASAHGLVGSPFKSAYVAAKHGIVGFTKAVALEGAEYGVTVNAICPGYVWTPLVEKQIEEQAKAHGIARDRVVKEILLAAQPNKRFATVEEIGALAVFLASEAGASMTGTAIPVDGAWTAH</sequence>
<dbReference type="Proteomes" id="UP000199664">
    <property type="component" value="Unassembled WGS sequence"/>
</dbReference>
<keyword evidence="4" id="KW-1185">Reference proteome</keyword>
<dbReference type="InterPro" id="IPR020904">
    <property type="entry name" value="Sc_DH/Rdtase_CS"/>
</dbReference>
<dbReference type="InterPro" id="IPR011294">
    <property type="entry name" value="3-OHbutyrate_DH"/>
</dbReference>
<accession>A0A1H7ZFW8</accession>
<dbReference type="Pfam" id="PF00106">
    <property type="entry name" value="adh_short"/>
    <property type="match status" value="1"/>
</dbReference>
<comment type="similarity">
    <text evidence="1 2">Belongs to the short-chain dehydrogenases/reductases (SDR) family.</text>
</comment>
<evidence type="ECO:0000313" key="3">
    <source>
        <dbReference type="EMBL" id="SEM57462.1"/>
    </source>
</evidence>
<dbReference type="GO" id="GO:0003858">
    <property type="term" value="F:3-hydroxybutyrate dehydrogenase activity"/>
    <property type="evidence" value="ECO:0007669"/>
    <property type="project" value="InterPro"/>
</dbReference>
<dbReference type="PANTHER" id="PTHR42879">
    <property type="entry name" value="3-OXOACYL-(ACYL-CARRIER-PROTEIN) REDUCTASE"/>
    <property type="match status" value="1"/>
</dbReference>
<dbReference type="InterPro" id="IPR002347">
    <property type="entry name" value="SDR_fam"/>
</dbReference>
<dbReference type="PROSITE" id="PS00061">
    <property type="entry name" value="ADH_SHORT"/>
    <property type="match status" value="1"/>
</dbReference>
<dbReference type="OrthoDB" id="9804774at2"/>
<dbReference type="InterPro" id="IPR050259">
    <property type="entry name" value="SDR"/>
</dbReference>
<dbReference type="Gene3D" id="3.40.50.720">
    <property type="entry name" value="NAD(P)-binding Rossmann-like Domain"/>
    <property type="match status" value="1"/>
</dbReference>
<dbReference type="NCBIfam" id="TIGR01963">
    <property type="entry name" value="PHB_DH"/>
    <property type="match status" value="1"/>
</dbReference>
<dbReference type="SUPFAM" id="SSF51735">
    <property type="entry name" value="NAD(P)-binding Rossmann-fold domains"/>
    <property type="match status" value="1"/>
</dbReference>
<dbReference type="PANTHER" id="PTHR42879:SF2">
    <property type="entry name" value="3-OXOACYL-[ACYL-CARRIER-PROTEIN] REDUCTASE FABG"/>
    <property type="match status" value="1"/>
</dbReference>
<dbReference type="AlphaFoldDB" id="A0A1H7ZFW8"/>